<dbReference type="Proteomes" id="UP000616769">
    <property type="component" value="Unassembled WGS sequence"/>
</dbReference>
<reference evidence="9" key="2">
    <citation type="journal article" date="2020" name="PLoS Negl. Trop. Dis.">
        <title>High-quality nuclear genome for Sarcoptes scabiei-A critical resource for a neglected parasite.</title>
        <authorList>
            <person name="Korhonen P.K."/>
            <person name="Gasser R.B."/>
            <person name="Ma G."/>
            <person name="Wang T."/>
            <person name="Stroehlein A.J."/>
            <person name="Young N.D."/>
            <person name="Ang C.S."/>
            <person name="Fernando D.D."/>
            <person name="Lu H.C."/>
            <person name="Taylor S."/>
            <person name="Reynolds S.L."/>
            <person name="Mofiz E."/>
            <person name="Najaraj S.H."/>
            <person name="Gowda H."/>
            <person name="Madugundu A."/>
            <person name="Renuse S."/>
            <person name="Holt D."/>
            <person name="Pandey A."/>
            <person name="Papenfuss A.T."/>
            <person name="Fischer K."/>
        </authorList>
    </citation>
    <scope>NUCLEOTIDE SEQUENCE [LARGE SCALE GENOMIC DNA]</scope>
</reference>
<feature type="transmembrane region" description="Helical" evidence="5">
    <location>
        <begin position="172"/>
        <end position="193"/>
    </location>
</feature>
<reference evidence="7 10" key="1">
    <citation type="journal article" date="2015" name="Parasit. Vectors">
        <title>Draft genome of the scabies mite.</title>
        <authorList>
            <person name="Rider S.D.Jr."/>
            <person name="Morgan M.S."/>
            <person name="Arlian L.G."/>
        </authorList>
    </citation>
    <scope>NUCLEOTIDE SEQUENCE [LARGE SCALE GENOMIC DNA]</scope>
    <source>
        <strain evidence="7">Arlian Lab</strain>
    </source>
</reference>
<feature type="transmembrane region" description="Helical" evidence="5">
    <location>
        <begin position="458"/>
        <end position="476"/>
    </location>
</feature>
<feature type="transmembrane region" description="Helical" evidence="5">
    <location>
        <begin position="134"/>
        <end position="152"/>
    </location>
</feature>
<feature type="transmembrane region" description="Helical" evidence="5">
    <location>
        <begin position="384"/>
        <end position="402"/>
    </location>
</feature>
<dbReference type="AlphaFoldDB" id="A0A132A368"/>
<keyword evidence="7" id="KW-0762">Sugar transport</keyword>
<evidence type="ECO:0000313" key="10">
    <source>
        <dbReference type="Proteomes" id="UP000616769"/>
    </source>
</evidence>
<feature type="transmembrane region" description="Helical" evidence="5">
    <location>
        <begin position="224"/>
        <end position="246"/>
    </location>
</feature>
<keyword evidence="1 5" id="KW-0812">Transmembrane</keyword>
<evidence type="ECO:0000313" key="9">
    <source>
        <dbReference type="Proteomes" id="UP000070412"/>
    </source>
</evidence>
<feature type="transmembrane region" description="Helical" evidence="5">
    <location>
        <begin position="200"/>
        <end position="218"/>
    </location>
</feature>
<feature type="region of interest" description="Disordered" evidence="4">
    <location>
        <begin position="64"/>
        <end position="103"/>
    </location>
</feature>
<dbReference type="PANTHER" id="PTHR23121:SF9">
    <property type="entry name" value="SODIUM-DEPENDENT GLUCOSE TRANSPORTER 1"/>
    <property type="match status" value="1"/>
</dbReference>
<dbReference type="SUPFAM" id="SSF103473">
    <property type="entry name" value="MFS general substrate transporter"/>
    <property type="match status" value="1"/>
</dbReference>
<protein>
    <submittedName>
        <fullName evidence="6">Sodium-dependent glucose transporter 1</fullName>
    </submittedName>
    <submittedName>
        <fullName evidence="7">Sodium-dependent glucose transporter-like protein 1</fullName>
    </submittedName>
</protein>
<proteinExistence type="predicted"/>
<evidence type="ECO:0000313" key="6">
    <source>
        <dbReference type="EMBL" id="KAF7491700.1"/>
    </source>
</evidence>
<keyword evidence="9" id="KW-1185">Reference proteome</keyword>
<feature type="transmembrane region" description="Helical" evidence="5">
    <location>
        <begin position="258"/>
        <end position="276"/>
    </location>
</feature>
<evidence type="ECO:0000256" key="2">
    <source>
        <dbReference type="ARBA" id="ARBA00022989"/>
    </source>
</evidence>
<dbReference type="Gene3D" id="1.20.1250.20">
    <property type="entry name" value="MFS general substrate transporter like domains"/>
    <property type="match status" value="1"/>
</dbReference>
<evidence type="ECO:0000256" key="5">
    <source>
        <dbReference type="SAM" id="Phobius"/>
    </source>
</evidence>
<dbReference type="Pfam" id="PF07690">
    <property type="entry name" value="MFS_1"/>
    <property type="match status" value="1"/>
</dbReference>
<evidence type="ECO:0000256" key="3">
    <source>
        <dbReference type="ARBA" id="ARBA00023136"/>
    </source>
</evidence>
<accession>A0A132A368</accession>
<dbReference type="VEuPathDB" id="VectorBase:SSCA001139"/>
<dbReference type="EnsemblMetazoa" id="SSS_4864s_mrna">
    <property type="protein sequence ID" value="KAF7491700.1"/>
    <property type="gene ID" value="SSS_4864"/>
</dbReference>
<reference evidence="8" key="4">
    <citation type="submission" date="2022-06" db="UniProtKB">
        <authorList>
            <consortium name="EnsemblMetazoa"/>
        </authorList>
    </citation>
    <scope>IDENTIFICATION</scope>
</reference>
<feature type="transmembrane region" description="Helical" evidence="5">
    <location>
        <begin position="323"/>
        <end position="346"/>
    </location>
</feature>
<feature type="compositionally biased region" description="Low complexity" evidence="4">
    <location>
        <begin position="90"/>
        <end position="99"/>
    </location>
</feature>
<organism evidence="7 10">
    <name type="scientific">Sarcoptes scabiei</name>
    <name type="common">Itch mite</name>
    <name type="synonym">Acarus scabiei</name>
    <dbReference type="NCBI Taxonomy" id="52283"/>
    <lineage>
        <taxon>Eukaryota</taxon>
        <taxon>Metazoa</taxon>
        <taxon>Ecdysozoa</taxon>
        <taxon>Arthropoda</taxon>
        <taxon>Chelicerata</taxon>
        <taxon>Arachnida</taxon>
        <taxon>Acari</taxon>
        <taxon>Acariformes</taxon>
        <taxon>Sarcoptiformes</taxon>
        <taxon>Astigmata</taxon>
        <taxon>Psoroptidia</taxon>
        <taxon>Sarcoptoidea</taxon>
        <taxon>Sarcoptidae</taxon>
        <taxon>Sarcoptinae</taxon>
        <taxon>Sarcoptes</taxon>
    </lineage>
</organism>
<feature type="transmembrane region" description="Helical" evidence="5">
    <location>
        <begin position="482"/>
        <end position="506"/>
    </location>
</feature>
<dbReference type="Proteomes" id="UP000070412">
    <property type="component" value="Unassembled WGS sequence"/>
</dbReference>
<reference evidence="6" key="3">
    <citation type="submission" date="2020-01" db="EMBL/GenBank/DDBJ databases">
        <authorList>
            <person name="Korhonen P.K.K."/>
            <person name="Guangxu M.G."/>
            <person name="Wang T.W."/>
            <person name="Stroehlein A.J.S."/>
            <person name="Young N.D."/>
            <person name="Ang C.-S.A."/>
            <person name="Fernando D.W.F."/>
            <person name="Lu H.L."/>
            <person name="Taylor S.T."/>
            <person name="Ehtesham M.E.M."/>
            <person name="Najaraj S.H.N."/>
            <person name="Harsha G.H.G."/>
            <person name="Madugundu A.M."/>
            <person name="Renuse S.R."/>
            <person name="Holt D.H."/>
            <person name="Pandey A.P."/>
            <person name="Papenfuss A.P."/>
            <person name="Gasser R.B.G."/>
            <person name="Fischer K.F."/>
        </authorList>
    </citation>
    <scope>NUCLEOTIDE SEQUENCE</scope>
    <source>
        <strain evidence="6">SSS_KF_BRIS2020</strain>
    </source>
</reference>
<keyword evidence="2 5" id="KW-1133">Transmembrane helix</keyword>
<evidence type="ECO:0000313" key="7">
    <source>
        <dbReference type="EMBL" id="KPM05447.1"/>
    </source>
</evidence>
<dbReference type="EMBL" id="JXLN01010278">
    <property type="protein sequence ID" value="KPM05447.1"/>
    <property type="molecule type" value="Genomic_DNA"/>
</dbReference>
<keyword evidence="7" id="KW-0813">Transport</keyword>
<evidence type="ECO:0000313" key="8">
    <source>
        <dbReference type="EnsemblMetazoa" id="KAF7491700.1"/>
    </source>
</evidence>
<gene>
    <name evidence="7" type="ORF">QR98_0039090</name>
    <name evidence="6" type="ORF">SSS_4864</name>
</gene>
<keyword evidence="3 5" id="KW-0472">Membrane</keyword>
<evidence type="ECO:0000256" key="4">
    <source>
        <dbReference type="SAM" id="MobiDB-lite"/>
    </source>
</evidence>
<feature type="transmembrane region" description="Helical" evidence="5">
    <location>
        <begin position="433"/>
        <end position="451"/>
    </location>
</feature>
<sequence>MSEERSQPIAMMVPGPSSKIDHNETEDERRKREEREYTEKNEMSLIRMLVKHNRNIAITGNMNIFKSDKGRQQSPLAGANENNDDDGSDRSGSNDSIGSEEGLVHRDELHRTASMVSWGPRYSQKSIMSKRYKLITSSVLWFCYFSLALNDYVFGPTFNDFSTILSASFEQIAYFAVYRQLAYTFGSLGGLAFDYVNRQLLLILLLLLSAASLFATPYVPNISWLFVIAIINGFAAGACDVGFHVWILEMFQNGGGPLIQALHFSFGIGIAIAPLISANFLGSEAEGCGSNDLQHHDDLDLNWAGNLSISNQSMIDERRFQLFIPYSITGSIVALGGLILLVLFFYKRYHPPQERKLPVSFDEQMPKQLTRSEKIELWKRSVPSFYIISIILLGSLLIWSYYGLEVTYLQFLAQFSNAVPLPIHGTMSANLEAATGTAYAIGGLLATIASFRVHSQHMIYVNFFVINLGTIVLWIFSESSLLGFWIGNILVGLGFSSCYATAYTFLEHQINVTNVIGSIFLFAGGSGTALFPILLAELCSKPLYLVYLSFFCTNLALLLFVVMHVMTGIRYRQVKLIQDRLLKDPAMLTKIRQRTLSQLSWAPK</sequence>
<dbReference type="InterPro" id="IPR011701">
    <property type="entry name" value="MFS"/>
</dbReference>
<feature type="transmembrane region" description="Helical" evidence="5">
    <location>
        <begin position="544"/>
        <end position="566"/>
    </location>
</feature>
<name>A0A132A368_SARSC</name>
<dbReference type="InterPro" id="IPR036259">
    <property type="entry name" value="MFS_trans_sf"/>
</dbReference>
<feature type="compositionally biased region" description="Basic and acidic residues" evidence="4">
    <location>
        <begin position="19"/>
        <end position="39"/>
    </location>
</feature>
<feature type="transmembrane region" description="Helical" evidence="5">
    <location>
        <begin position="518"/>
        <end position="538"/>
    </location>
</feature>
<dbReference type="OrthoDB" id="6511569at2759"/>
<dbReference type="EMBL" id="WVUK01000058">
    <property type="protein sequence ID" value="KAF7491700.1"/>
    <property type="molecule type" value="Genomic_DNA"/>
</dbReference>
<evidence type="ECO:0000256" key="1">
    <source>
        <dbReference type="ARBA" id="ARBA00022692"/>
    </source>
</evidence>
<feature type="region of interest" description="Disordered" evidence="4">
    <location>
        <begin position="1"/>
        <end position="39"/>
    </location>
</feature>
<dbReference type="PANTHER" id="PTHR23121">
    <property type="entry name" value="SODIUM-DEPENDENT GLUCOSE TRANSPORTER 1"/>
    <property type="match status" value="1"/>
</dbReference>
<dbReference type="GO" id="GO:0022857">
    <property type="term" value="F:transmembrane transporter activity"/>
    <property type="evidence" value="ECO:0007669"/>
    <property type="project" value="InterPro"/>
</dbReference>